<dbReference type="PRINTS" id="PR01078">
    <property type="entry name" value="AMINACHANNEL"/>
</dbReference>
<reference evidence="13 15" key="2">
    <citation type="journal article" date="2013" name="Nature">
        <title>Insights into bilaterian evolution from three spiralian genomes.</title>
        <authorList>
            <person name="Simakov O."/>
            <person name="Marletaz F."/>
            <person name="Cho S.J."/>
            <person name="Edsinger-Gonzales E."/>
            <person name="Havlak P."/>
            <person name="Hellsten U."/>
            <person name="Kuo D.H."/>
            <person name="Larsson T."/>
            <person name="Lv J."/>
            <person name="Arendt D."/>
            <person name="Savage R."/>
            <person name="Osoegawa K."/>
            <person name="de Jong P."/>
            <person name="Grimwood J."/>
            <person name="Chapman J.A."/>
            <person name="Shapiro H."/>
            <person name="Aerts A."/>
            <person name="Otillar R.P."/>
            <person name="Terry A.Y."/>
            <person name="Boore J.L."/>
            <person name="Grigoriev I.V."/>
            <person name="Lindberg D.R."/>
            <person name="Seaver E.C."/>
            <person name="Weisblat D.A."/>
            <person name="Putnam N.H."/>
            <person name="Rokhsar D.S."/>
        </authorList>
    </citation>
    <scope>NUCLEOTIDE SEQUENCE</scope>
    <source>
        <strain evidence="13 15">I ESC-2004</strain>
    </source>
</reference>
<dbReference type="OrthoDB" id="8065060at2759"/>
<evidence type="ECO:0000313" key="15">
    <source>
        <dbReference type="Proteomes" id="UP000014760"/>
    </source>
</evidence>
<evidence type="ECO:0000256" key="7">
    <source>
        <dbReference type="ARBA" id="ARBA00023065"/>
    </source>
</evidence>
<feature type="transmembrane region" description="Helical" evidence="12">
    <location>
        <begin position="52"/>
        <end position="71"/>
    </location>
</feature>
<keyword evidence="2 11" id="KW-0813">Transport</keyword>
<dbReference type="PANTHER" id="PTHR11690">
    <property type="entry name" value="AMILORIDE-SENSITIVE SODIUM CHANNEL-RELATED"/>
    <property type="match status" value="1"/>
</dbReference>
<dbReference type="AlphaFoldDB" id="R7T6G5"/>
<name>R7T6G5_CAPTE</name>
<dbReference type="Gene3D" id="1.10.287.770">
    <property type="entry name" value="YojJ-like"/>
    <property type="match status" value="1"/>
</dbReference>
<keyword evidence="7 11" id="KW-0406">Ion transport</keyword>
<reference evidence="14" key="3">
    <citation type="submission" date="2015-06" db="UniProtKB">
        <authorList>
            <consortium name="EnsemblMetazoa"/>
        </authorList>
    </citation>
    <scope>IDENTIFICATION</scope>
</reference>
<keyword evidence="15" id="KW-1185">Reference proteome</keyword>
<protein>
    <submittedName>
        <fullName evidence="13 14">Uncharacterized protein</fullName>
    </submittedName>
</protein>
<keyword evidence="5 12" id="KW-1133">Transmembrane helix</keyword>
<dbReference type="Gene3D" id="2.60.470.10">
    <property type="entry name" value="Acid-sensing ion channels like domains"/>
    <property type="match status" value="1"/>
</dbReference>
<gene>
    <name evidence="13" type="ORF">CAPTEDRAFT_200009</name>
</gene>
<dbReference type="HOGENOM" id="CLU_020415_3_2_1"/>
<dbReference type="GO" id="GO:0005886">
    <property type="term" value="C:plasma membrane"/>
    <property type="evidence" value="ECO:0007669"/>
    <property type="project" value="TreeGrafter"/>
</dbReference>
<reference evidence="15" key="1">
    <citation type="submission" date="2012-12" db="EMBL/GenBank/DDBJ databases">
        <authorList>
            <person name="Hellsten U."/>
            <person name="Grimwood J."/>
            <person name="Chapman J.A."/>
            <person name="Shapiro H."/>
            <person name="Aerts A."/>
            <person name="Otillar R.P."/>
            <person name="Terry A.Y."/>
            <person name="Boore J.L."/>
            <person name="Simakov O."/>
            <person name="Marletaz F."/>
            <person name="Cho S.-J."/>
            <person name="Edsinger-Gonzales E."/>
            <person name="Havlak P."/>
            <person name="Kuo D.-H."/>
            <person name="Larsson T."/>
            <person name="Lv J."/>
            <person name="Arendt D."/>
            <person name="Savage R."/>
            <person name="Osoegawa K."/>
            <person name="de Jong P."/>
            <person name="Lindberg D.R."/>
            <person name="Seaver E.C."/>
            <person name="Weisblat D.A."/>
            <person name="Putnam N.H."/>
            <person name="Grigoriev I.V."/>
            <person name="Rokhsar D.S."/>
        </authorList>
    </citation>
    <scope>NUCLEOTIDE SEQUENCE</scope>
    <source>
        <strain evidence="15">I ESC-2004</strain>
    </source>
</reference>
<evidence type="ECO:0000256" key="12">
    <source>
        <dbReference type="SAM" id="Phobius"/>
    </source>
</evidence>
<dbReference type="Pfam" id="PF00858">
    <property type="entry name" value="ASC"/>
    <property type="match status" value="1"/>
</dbReference>
<evidence type="ECO:0000313" key="13">
    <source>
        <dbReference type="EMBL" id="ELT89070.1"/>
    </source>
</evidence>
<dbReference type="PANTHER" id="PTHR11690:SF300">
    <property type="entry name" value="PICKPOCKET PROTEIN 19"/>
    <property type="match status" value="1"/>
</dbReference>
<keyword evidence="6" id="KW-0915">Sodium</keyword>
<evidence type="ECO:0000256" key="9">
    <source>
        <dbReference type="ARBA" id="ARBA00023201"/>
    </source>
</evidence>
<keyword evidence="3 11" id="KW-0894">Sodium channel</keyword>
<evidence type="ECO:0000256" key="5">
    <source>
        <dbReference type="ARBA" id="ARBA00022989"/>
    </source>
</evidence>
<keyword evidence="8 12" id="KW-0472">Membrane</keyword>
<dbReference type="Proteomes" id="UP000014760">
    <property type="component" value="Unassembled WGS sequence"/>
</dbReference>
<keyword evidence="4 11" id="KW-0812">Transmembrane</keyword>
<evidence type="ECO:0000256" key="8">
    <source>
        <dbReference type="ARBA" id="ARBA00023136"/>
    </source>
</evidence>
<evidence type="ECO:0000256" key="10">
    <source>
        <dbReference type="ARBA" id="ARBA00023303"/>
    </source>
</evidence>
<evidence type="ECO:0000256" key="3">
    <source>
        <dbReference type="ARBA" id="ARBA00022461"/>
    </source>
</evidence>
<comment type="similarity">
    <text evidence="11">Belongs to the amiloride-sensitive sodium channel (TC 1.A.6) family.</text>
</comment>
<evidence type="ECO:0000256" key="2">
    <source>
        <dbReference type="ARBA" id="ARBA00022448"/>
    </source>
</evidence>
<keyword evidence="10 11" id="KW-0407">Ion channel</keyword>
<dbReference type="GO" id="GO:0015280">
    <property type="term" value="F:ligand-gated sodium channel activity"/>
    <property type="evidence" value="ECO:0007669"/>
    <property type="project" value="TreeGrafter"/>
</dbReference>
<dbReference type="EnsemblMetazoa" id="CapteT200009">
    <property type="protein sequence ID" value="CapteP200009"/>
    <property type="gene ID" value="CapteG200009"/>
</dbReference>
<dbReference type="STRING" id="283909.R7T6G5"/>
<dbReference type="InterPro" id="IPR001873">
    <property type="entry name" value="ENaC"/>
</dbReference>
<sequence>MNGKTLDATQENKPENCGESEKKFDFVDYATNSTIHGLHNAVNPANGKIRRAAWATMLLSLLAYFAFAISLRVQKLRTYPVSSRTRVIEVDELFYPAMTICNLNQIKKSYVADDNFLENVFLALNKFTKHLSNITLEDENVLNQMDSGYILRQMFHDGAFTLEEMVYTCFWQNQVVNCSDYFTQTLTAMGYCYTFNSADLIKENGRLKTSQIGVKQGFSFYVDVGQENYFYQSRNSAGIRLLVHDPYDWPLVEASGIAISPGTETFLSISESQVKRMPPPYEGSTCVDTNDVNFKNPLKYFDEYSQSRCTQDCFMDYVVRECECVVLGVEINNCTFTQHVTCVKKAEREYLTNSSHLNQCRCRSTCFRSHFHVTKSEAYYPSDRTLQEFIAYEPEFALKEKSGYFRKNYMFVNLFMSELSYALYEENAAYSLGDFQSDVGGNLGLCLGASFLSVAELTEFFLIAFIGIAYKICQRKTNTDSAHIV</sequence>
<dbReference type="EMBL" id="KB311548">
    <property type="protein sequence ID" value="ELT89070.1"/>
    <property type="molecule type" value="Genomic_DNA"/>
</dbReference>
<evidence type="ECO:0000256" key="6">
    <source>
        <dbReference type="ARBA" id="ARBA00023053"/>
    </source>
</evidence>
<evidence type="ECO:0000313" key="14">
    <source>
        <dbReference type="EnsemblMetazoa" id="CapteP200009"/>
    </source>
</evidence>
<evidence type="ECO:0000256" key="1">
    <source>
        <dbReference type="ARBA" id="ARBA00004141"/>
    </source>
</evidence>
<comment type="subcellular location">
    <subcellularLocation>
        <location evidence="1">Membrane</location>
        <topology evidence="1">Multi-pass membrane protein</topology>
    </subcellularLocation>
</comment>
<organism evidence="13">
    <name type="scientific">Capitella teleta</name>
    <name type="common">Polychaete worm</name>
    <dbReference type="NCBI Taxonomy" id="283909"/>
    <lineage>
        <taxon>Eukaryota</taxon>
        <taxon>Metazoa</taxon>
        <taxon>Spiralia</taxon>
        <taxon>Lophotrochozoa</taxon>
        <taxon>Annelida</taxon>
        <taxon>Polychaeta</taxon>
        <taxon>Sedentaria</taxon>
        <taxon>Scolecida</taxon>
        <taxon>Capitellidae</taxon>
        <taxon>Capitella</taxon>
    </lineage>
</organism>
<keyword evidence="9 11" id="KW-0739">Sodium transport</keyword>
<proteinExistence type="inferred from homology"/>
<feature type="transmembrane region" description="Helical" evidence="12">
    <location>
        <begin position="444"/>
        <end position="470"/>
    </location>
</feature>
<dbReference type="FunCoup" id="R7T6G5">
    <property type="interactions" value="96"/>
</dbReference>
<dbReference type="OMA" id="NCEVECI"/>
<dbReference type="EMBL" id="AMQN01015054">
    <property type="status" value="NOT_ANNOTATED_CDS"/>
    <property type="molecule type" value="Genomic_DNA"/>
</dbReference>
<evidence type="ECO:0000256" key="11">
    <source>
        <dbReference type="RuleBase" id="RU000679"/>
    </source>
</evidence>
<evidence type="ECO:0000256" key="4">
    <source>
        <dbReference type="ARBA" id="ARBA00022692"/>
    </source>
</evidence>
<accession>R7T6G5</accession>